<name>A0AA88YGQ5_PINIB</name>
<dbReference type="EMBL" id="VSWD01000004">
    <property type="protein sequence ID" value="KAK3104510.1"/>
    <property type="molecule type" value="Genomic_DNA"/>
</dbReference>
<feature type="region of interest" description="Disordered" evidence="1">
    <location>
        <begin position="336"/>
        <end position="366"/>
    </location>
</feature>
<feature type="compositionally biased region" description="Polar residues" evidence="1">
    <location>
        <begin position="344"/>
        <end position="354"/>
    </location>
</feature>
<keyword evidence="2" id="KW-0812">Transmembrane</keyword>
<dbReference type="Proteomes" id="UP001186944">
    <property type="component" value="Unassembled WGS sequence"/>
</dbReference>
<feature type="region of interest" description="Disordered" evidence="1">
    <location>
        <begin position="159"/>
        <end position="243"/>
    </location>
</feature>
<evidence type="ECO:0000313" key="3">
    <source>
        <dbReference type="EMBL" id="KAK3104510.1"/>
    </source>
</evidence>
<feature type="compositionally biased region" description="Basic residues" evidence="1">
    <location>
        <begin position="87"/>
        <end position="97"/>
    </location>
</feature>
<keyword evidence="4" id="KW-1185">Reference proteome</keyword>
<feature type="region of interest" description="Disordered" evidence="1">
    <location>
        <begin position="55"/>
        <end position="97"/>
    </location>
</feature>
<feature type="compositionally biased region" description="Polar residues" evidence="1">
    <location>
        <begin position="162"/>
        <end position="179"/>
    </location>
</feature>
<dbReference type="AlphaFoldDB" id="A0AA88YGQ5"/>
<sequence>MIDACGRGTANAPSSYIDSLLAKADRDTHCNGNDQNPSVIWTSTFRSFVPADKNEANSSLTSSTYGQTTEGVFTEGNGTATESVTRRPFRKRPRKKRGGSLAMIGGICGGVVAVIVVVIIIVVVVYRRRKKTYDKQTEQMLGSNKNRCVGRRFYSSKDKSKNIYSNNTSPGHANSNQGESTDDTRNTSNAEENMDLNGTKDNSLSNRHELPGYMYGSSSKASPNKIHVPSENMYDHTNTTNNKASLKQKMEGLGKGDETYDHTNVQPYPSSNSDYYDHMGVHADKESMYDVSNDKARNDISLMEGDIYNHSSARVIQGDNMEPSVYYDHSMCSENSEYDHVQHNEGSGETSQPRTVAENIYDESIS</sequence>
<protein>
    <submittedName>
        <fullName evidence="3">Uncharacterized protein</fullName>
    </submittedName>
</protein>
<evidence type="ECO:0000256" key="1">
    <source>
        <dbReference type="SAM" id="MobiDB-lite"/>
    </source>
</evidence>
<reference evidence="3" key="1">
    <citation type="submission" date="2019-08" db="EMBL/GenBank/DDBJ databases">
        <title>The improved chromosome-level genome for the pearl oyster Pinctada fucata martensii using PacBio sequencing and Hi-C.</title>
        <authorList>
            <person name="Zheng Z."/>
        </authorList>
    </citation>
    <scope>NUCLEOTIDE SEQUENCE</scope>
    <source>
        <strain evidence="3">ZZ-2019</strain>
        <tissue evidence="3">Adductor muscle</tissue>
    </source>
</reference>
<feature type="transmembrane region" description="Helical" evidence="2">
    <location>
        <begin position="100"/>
        <end position="126"/>
    </location>
</feature>
<organism evidence="3 4">
    <name type="scientific">Pinctada imbricata</name>
    <name type="common">Atlantic pearl-oyster</name>
    <name type="synonym">Pinctada martensii</name>
    <dbReference type="NCBI Taxonomy" id="66713"/>
    <lineage>
        <taxon>Eukaryota</taxon>
        <taxon>Metazoa</taxon>
        <taxon>Spiralia</taxon>
        <taxon>Lophotrochozoa</taxon>
        <taxon>Mollusca</taxon>
        <taxon>Bivalvia</taxon>
        <taxon>Autobranchia</taxon>
        <taxon>Pteriomorphia</taxon>
        <taxon>Pterioida</taxon>
        <taxon>Pterioidea</taxon>
        <taxon>Pteriidae</taxon>
        <taxon>Pinctada</taxon>
    </lineage>
</organism>
<feature type="compositionally biased region" description="Polar residues" evidence="1">
    <location>
        <begin position="56"/>
        <end position="83"/>
    </location>
</feature>
<evidence type="ECO:0000313" key="4">
    <source>
        <dbReference type="Proteomes" id="UP001186944"/>
    </source>
</evidence>
<keyword evidence="2" id="KW-0472">Membrane</keyword>
<keyword evidence="2" id="KW-1133">Transmembrane helix</keyword>
<proteinExistence type="predicted"/>
<gene>
    <name evidence="3" type="ORF">FSP39_003685</name>
</gene>
<comment type="caution">
    <text evidence="3">The sequence shown here is derived from an EMBL/GenBank/DDBJ whole genome shotgun (WGS) entry which is preliminary data.</text>
</comment>
<accession>A0AA88YGQ5</accession>
<evidence type="ECO:0000256" key="2">
    <source>
        <dbReference type="SAM" id="Phobius"/>
    </source>
</evidence>